<evidence type="ECO:0000313" key="9">
    <source>
        <dbReference type="Proteomes" id="UP001470230"/>
    </source>
</evidence>
<dbReference type="PROSITE" id="PS01036">
    <property type="entry name" value="HSP70_3"/>
    <property type="match status" value="1"/>
</dbReference>
<evidence type="ECO:0000256" key="5">
    <source>
        <dbReference type="ARBA" id="ARBA00023186"/>
    </source>
</evidence>
<comment type="caution">
    <text evidence="8">The sequence shown here is derived from an EMBL/GenBank/DDBJ whole genome shotgun (WGS) entry which is preliminary data.</text>
</comment>
<evidence type="ECO:0000256" key="1">
    <source>
        <dbReference type="ARBA" id="ARBA00004319"/>
    </source>
</evidence>
<dbReference type="Gene3D" id="1.20.1270.10">
    <property type="match status" value="1"/>
</dbReference>
<feature type="signal peptide" evidence="7">
    <location>
        <begin position="1"/>
        <end position="19"/>
    </location>
</feature>
<keyword evidence="5" id="KW-0143">Chaperone</keyword>
<name>A0ABR2K6W0_9EUKA</name>
<feature type="chain" id="PRO_5046932231" description="DnaK protein" evidence="7">
    <location>
        <begin position="20"/>
        <end position="734"/>
    </location>
</feature>
<gene>
    <name evidence="8" type="ORF">M9Y10_041239</name>
</gene>
<protein>
    <recommendedName>
        <fullName evidence="10">DnaK protein</fullName>
    </recommendedName>
</protein>
<reference evidence="8 9" key="1">
    <citation type="submission" date="2024-04" db="EMBL/GenBank/DDBJ databases">
        <title>Tritrichomonas musculus Genome.</title>
        <authorList>
            <person name="Alves-Ferreira E."/>
            <person name="Grigg M."/>
            <person name="Lorenzi H."/>
            <person name="Galac M."/>
        </authorList>
    </citation>
    <scope>NUCLEOTIDE SEQUENCE [LARGE SCALE GENOMIC DNA]</scope>
    <source>
        <strain evidence="8 9">EAF2021</strain>
    </source>
</reference>
<keyword evidence="3" id="KW-0547">Nucleotide-binding</keyword>
<evidence type="ECO:0000256" key="4">
    <source>
        <dbReference type="ARBA" id="ARBA00022840"/>
    </source>
</evidence>
<organism evidence="8 9">
    <name type="scientific">Tritrichomonas musculus</name>
    <dbReference type="NCBI Taxonomy" id="1915356"/>
    <lineage>
        <taxon>Eukaryota</taxon>
        <taxon>Metamonada</taxon>
        <taxon>Parabasalia</taxon>
        <taxon>Tritrichomonadida</taxon>
        <taxon>Tritrichomonadidae</taxon>
        <taxon>Tritrichomonas</taxon>
    </lineage>
</organism>
<dbReference type="InterPro" id="IPR013126">
    <property type="entry name" value="Hsp_70_fam"/>
</dbReference>
<dbReference type="Proteomes" id="UP001470230">
    <property type="component" value="Unassembled WGS sequence"/>
</dbReference>
<dbReference type="EMBL" id="JAPFFF010000007">
    <property type="protein sequence ID" value="KAK8885785.1"/>
    <property type="molecule type" value="Genomic_DNA"/>
</dbReference>
<accession>A0ABR2K6W0</accession>
<evidence type="ECO:0000256" key="7">
    <source>
        <dbReference type="SAM" id="SignalP"/>
    </source>
</evidence>
<dbReference type="SUPFAM" id="SSF53067">
    <property type="entry name" value="Actin-like ATPase domain"/>
    <property type="match status" value="2"/>
</dbReference>
<dbReference type="InterPro" id="IPR029048">
    <property type="entry name" value="HSP70_C_sf"/>
</dbReference>
<dbReference type="InterPro" id="IPR043129">
    <property type="entry name" value="ATPase_NBD"/>
</dbReference>
<evidence type="ECO:0000256" key="2">
    <source>
        <dbReference type="ARBA" id="ARBA00022729"/>
    </source>
</evidence>
<feature type="region of interest" description="Disordered" evidence="6">
    <location>
        <begin position="715"/>
        <end position="734"/>
    </location>
</feature>
<keyword evidence="9" id="KW-1185">Reference proteome</keyword>
<evidence type="ECO:0000256" key="3">
    <source>
        <dbReference type="ARBA" id="ARBA00022741"/>
    </source>
</evidence>
<dbReference type="Gene3D" id="3.30.420.40">
    <property type="match status" value="2"/>
</dbReference>
<keyword evidence="2 7" id="KW-0732">Signal</keyword>
<dbReference type="PANTHER" id="PTHR45639:SF3">
    <property type="entry name" value="HYPOXIA UP-REGULATED PROTEIN 1"/>
    <property type="match status" value="1"/>
</dbReference>
<dbReference type="Gene3D" id="3.90.640.10">
    <property type="entry name" value="Actin, Chain A, domain 4"/>
    <property type="match status" value="1"/>
</dbReference>
<dbReference type="InterPro" id="IPR018181">
    <property type="entry name" value="Heat_shock_70_CS"/>
</dbReference>
<sequence>MIFFFSFFVSSSFIGFDIGSETIKAAAIRSGRSIEIILNEQSKRKTPGIVSFETNLPITTENVRNITRRVGFSATSILLRNRSAVVRAIPEIIGKTITPELQSHLNKRFYNFNMNGTLVNGIEPHVVLAMLLDQFVHNAESQLQQGNIRDAVIAVPSFFTDLQRNRVAQAAKVAGLNLIQIIDEKHALALVYALEKTSFFTREPKTVAIVDVGHSSIKISGFKFSAKIVTQKGRNPRPVPKVEELGYVWDDTIGGIDFDVSIAQYLSQKYNKPITQALLDDSQKLKHALSLNDVANITVDSFDHRIIMTRKEFEEICEPILVKITELSKSINKTFDSVEFVGGASRIPIVADKISSILGTQSRALNGDEAIVMGAAYTAAMSSGAFKLMDVSHDPTTAHSANLTYGAKEIRLFPIGSSISKMKTARLDADNNQSKLVLRYSSKIPVGCENLIGEWQIVKKNNEDFPPVSRLAISFGFNEKTRIVITKSQLFTKLETGEVKQSALDVKRVYKPLKISKDEKLKEKMLLNAFSSNDIRIAKVAEARNTLESLLFELRESHLHDPIWIKVMSAPEKVTVNKTLEDIVVWLDSNSDFEDESILKQKTKELEDSVKNIKYRVQEARSRESTVSELEYMLNDMQDAVLNRWPAQKLRVPKQQKKALLNHVKSTREWLDRKLKEQEELEPWDEPALKTNDIEIRIKKLGDAFKNLEEGVLSNKLKNRKGDDDEDNQFGADL</sequence>
<dbReference type="Pfam" id="PF00012">
    <property type="entry name" value="HSP70"/>
    <property type="match status" value="1"/>
</dbReference>
<comment type="subcellular location">
    <subcellularLocation>
        <location evidence="1">Endoplasmic reticulum lumen</location>
    </subcellularLocation>
</comment>
<evidence type="ECO:0000313" key="8">
    <source>
        <dbReference type="EMBL" id="KAK8885785.1"/>
    </source>
</evidence>
<evidence type="ECO:0000256" key="6">
    <source>
        <dbReference type="SAM" id="MobiDB-lite"/>
    </source>
</evidence>
<dbReference type="SUPFAM" id="SSF100934">
    <property type="entry name" value="Heat shock protein 70kD (HSP70), C-terminal subdomain"/>
    <property type="match status" value="1"/>
</dbReference>
<dbReference type="PRINTS" id="PR00301">
    <property type="entry name" value="HEATSHOCK70"/>
</dbReference>
<dbReference type="PANTHER" id="PTHR45639">
    <property type="entry name" value="HSC70CB, ISOFORM G-RELATED"/>
    <property type="match status" value="1"/>
</dbReference>
<proteinExistence type="predicted"/>
<evidence type="ECO:0008006" key="10">
    <source>
        <dbReference type="Google" id="ProtNLM"/>
    </source>
</evidence>
<keyword evidence="4" id="KW-0067">ATP-binding</keyword>